<evidence type="ECO:0000259" key="8">
    <source>
        <dbReference type="Pfam" id="PF13193"/>
    </source>
</evidence>
<evidence type="ECO:0000313" key="9">
    <source>
        <dbReference type="EMBL" id="GAA2492836.1"/>
    </source>
</evidence>
<dbReference type="Pfam" id="PF13193">
    <property type="entry name" value="AMP-binding_C"/>
    <property type="match status" value="1"/>
</dbReference>
<comment type="subcellular location">
    <subcellularLocation>
        <location evidence="1">Membrane</location>
        <topology evidence="1">Peripheral membrane protein</topology>
    </subcellularLocation>
</comment>
<dbReference type="InterPro" id="IPR045851">
    <property type="entry name" value="AMP-bd_C_sf"/>
</dbReference>
<dbReference type="InterPro" id="IPR042099">
    <property type="entry name" value="ANL_N_sf"/>
</dbReference>
<dbReference type="Proteomes" id="UP001501721">
    <property type="component" value="Unassembled WGS sequence"/>
</dbReference>
<dbReference type="Gene3D" id="3.40.50.12780">
    <property type="entry name" value="N-terminal domain of ligase-like"/>
    <property type="match status" value="1"/>
</dbReference>
<dbReference type="Gene3D" id="3.30.300.30">
    <property type="match status" value="1"/>
</dbReference>
<feature type="domain" description="AMP-dependent synthetase/ligase" evidence="7">
    <location>
        <begin position="249"/>
        <end position="445"/>
    </location>
</feature>
<evidence type="ECO:0000256" key="3">
    <source>
        <dbReference type="ARBA" id="ARBA00022598"/>
    </source>
</evidence>
<evidence type="ECO:0000313" key="10">
    <source>
        <dbReference type="Proteomes" id="UP001501721"/>
    </source>
</evidence>
<sequence>MNACGAARSKAAAPRPEADVVLPAPADEVARAYRVQGWWRSGETFATDLRRGAARHPRRAALVQHHALAPEGRRLTVLSYGRLDLYVDRFAGALAALGVRPGDPVAYQLPSRWETAALFLACVRLGAVAVPVLPGFGVRGLGQVLALSQARVCVVPDVWEGVPYAGPLAALAAELPWLRHRVVLATTPADVPAAASRTGAVDFGPHFLRTPHERGPYRPAGRRLGPCDPADRVCLQIAVRGPGDVCSLVLHSANTLYAGCRALAAPVPPGAARPDEESHRVSYSALPLTSLASILFTVCRPLAVGGTGVLQDVWAPGSCLDLLAGTGAGHAYAAPAQWAEVDAEQRCAPRPLPRLRLVLSGGRTSTPPELLAALPQTLGAPVRGVWGAPELGLGIVARGDIPAERAGRSDGMPVPGLEVSALADRAAPTDGEDRLRVRGPSVCLGVRRENGGAPEATWGRAGGWVDVGDLARPDGLGGVHVTARAHGRTGAFFLVPVDRLEAALHTHPGVREAVVVPWTDAEAGERPCAVVVPAAEDVPPALPDLRAHLTAQGIPDAALPNRLELVGSLPRDDHGRLRRDGLRGWLERLRPGRPRSTP</sequence>
<dbReference type="SUPFAM" id="SSF56801">
    <property type="entry name" value="Acetyl-CoA synthetase-like"/>
    <property type="match status" value="1"/>
</dbReference>
<name>A0ABP5Z5J9_9ACTN</name>
<evidence type="ECO:0000256" key="4">
    <source>
        <dbReference type="ARBA" id="ARBA00026121"/>
    </source>
</evidence>
<dbReference type="GO" id="GO:0016874">
    <property type="term" value="F:ligase activity"/>
    <property type="evidence" value="ECO:0007669"/>
    <property type="project" value="UniProtKB-KW"/>
</dbReference>
<evidence type="ECO:0000256" key="1">
    <source>
        <dbReference type="ARBA" id="ARBA00004170"/>
    </source>
</evidence>
<comment type="caution">
    <text evidence="9">The sequence shown here is derived from an EMBL/GenBank/DDBJ whole genome shotgun (WGS) entry which is preliminary data.</text>
</comment>
<dbReference type="Pfam" id="PF00501">
    <property type="entry name" value="AMP-binding"/>
    <property type="match status" value="2"/>
</dbReference>
<proteinExistence type="predicted"/>
<dbReference type="PANTHER" id="PTHR43767:SF8">
    <property type="entry name" value="LONG-CHAIN-FATTY-ACID--COA LIGASE"/>
    <property type="match status" value="1"/>
</dbReference>
<dbReference type="InterPro" id="IPR000873">
    <property type="entry name" value="AMP-dep_synth/lig_dom"/>
</dbReference>
<evidence type="ECO:0000256" key="6">
    <source>
        <dbReference type="ARBA" id="ARBA00042773"/>
    </source>
</evidence>
<keyword evidence="10" id="KW-1185">Reference proteome</keyword>
<gene>
    <name evidence="9" type="ORF">GCM10010422_44780</name>
</gene>
<comment type="pathway">
    <text evidence="2">Lipid metabolism; fatty acid beta-oxidation.</text>
</comment>
<dbReference type="InterPro" id="IPR025110">
    <property type="entry name" value="AMP-bd_C"/>
</dbReference>
<feature type="domain" description="AMP-binding enzyme C-terminal" evidence="8">
    <location>
        <begin position="500"/>
        <end position="575"/>
    </location>
</feature>
<dbReference type="InterPro" id="IPR050237">
    <property type="entry name" value="ATP-dep_AMP-bd_enzyme"/>
</dbReference>
<organism evidence="9 10">
    <name type="scientific">Streptomyces graminearus</name>
    <dbReference type="NCBI Taxonomy" id="284030"/>
    <lineage>
        <taxon>Bacteria</taxon>
        <taxon>Bacillati</taxon>
        <taxon>Actinomycetota</taxon>
        <taxon>Actinomycetes</taxon>
        <taxon>Kitasatosporales</taxon>
        <taxon>Streptomycetaceae</taxon>
        <taxon>Streptomyces</taxon>
    </lineage>
</organism>
<reference evidence="10" key="1">
    <citation type="journal article" date="2019" name="Int. J. Syst. Evol. Microbiol.">
        <title>The Global Catalogue of Microorganisms (GCM) 10K type strain sequencing project: providing services to taxonomists for standard genome sequencing and annotation.</title>
        <authorList>
            <consortium name="The Broad Institute Genomics Platform"/>
            <consortium name="The Broad Institute Genome Sequencing Center for Infectious Disease"/>
            <person name="Wu L."/>
            <person name="Ma J."/>
        </authorList>
    </citation>
    <scope>NUCLEOTIDE SEQUENCE [LARGE SCALE GENOMIC DNA]</scope>
    <source>
        <strain evidence="10">JCM 6923</strain>
    </source>
</reference>
<evidence type="ECO:0000256" key="5">
    <source>
        <dbReference type="ARBA" id="ARBA00039545"/>
    </source>
</evidence>
<dbReference type="PANTHER" id="PTHR43767">
    <property type="entry name" value="LONG-CHAIN-FATTY-ACID--COA LIGASE"/>
    <property type="match status" value="1"/>
</dbReference>
<feature type="domain" description="AMP-dependent synthetase/ligase" evidence="7">
    <location>
        <begin position="50"/>
        <end position="162"/>
    </location>
</feature>
<protein>
    <recommendedName>
        <fullName evidence="5">Long-chain-fatty-acid--CoA ligase</fullName>
        <ecNumber evidence="4">6.2.1.3</ecNumber>
    </recommendedName>
    <alternativeName>
        <fullName evidence="6">Long-chain acyl-CoA synthetase</fullName>
    </alternativeName>
</protein>
<dbReference type="EMBL" id="BAAATL010000021">
    <property type="protein sequence ID" value="GAA2492836.1"/>
    <property type="molecule type" value="Genomic_DNA"/>
</dbReference>
<dbReference type="EC" id="6.2.1.3" evidence="4"/>
<evidence type="ECO:0000259" key="7">
    <source>
        <dbReference type="Pfam" id="PF00501"/>
    </source>
</evidence>
<evidence type="ECO:0000256" key="2">
    <source>
        <dbReference type="ARBA" id="ARBA00005005"/>
    </source>
</evidence>
<keyword evidence="3 9" id="KW-0436">Ligase</keyword>
<accession>A0ABP5Z5J9</accession>
<dbReference type="Gene3D" id="3.40.50.980">
    <property type="match status" value="1"/>
</dbReference>